<evidence type="ECO:0000313" key="5">
    <source>
        <dbReference type="EMBL" id="TWV57067.1"/>
    </source>
</evidence>
<organism evidence="5 6">
    <name type="scientific">Streptomyces misionensis</name>
    <dbReference type="NCBI Taxonomy" id="67331"/>
    <lineage>
        <taxon>Bacteria</taxon>
        <taxon>Bacillati</taxon>
        <taxon>Actinomycetota</taxon>
        <taxon>Actinomycetes</taxon>
        <taxon>Kitasatosporales</taxon>
        <taxon>Streptomycetaceae</taxon>
        <taxon>Streptomyces</taxon>
    </lineage>
</organism>
<evidence type="ECO:0000313" key="6">
    <source>
        <dbReference type="Proteomes" id="UP000320481"/>
    </source>
</evidence>
<keyword evidence="2" id="KW-1015">Disulfide bond</keyword>
<dbReference type="AlphaFoldDB" id="A0A5C6K1G5"/>
<dbReference type="Proteomes" id="UP000320481">
    <property type="component" value="Unassembled WGS sequence"/>
</dbReference>
<evidence type="ECO:0000256" key="3">
    <source>
        <dbReference type="SAM" id="SignalP"/>
    </source>
</evidence>
<dbReference type="EMBL" id="VOGW01000016">
    <property type="protein sequence ID" value="TWV57067.1"/>
    <property type="molecule type" value="Genomic_DNA"/>
</dbReference>
<evidence type="ECO:0000256" key="1">
    <source>
        <dbReference type="ARBA" id="ARBA00022729"/>
    </source>
</evidence>
<sequence>MPVSRGLRAAGMLLSTAVALSGLSATSAVGVARSQTPMVDRPVSADEVRARPVVKGRWTFETASGSPLVTPDASTSGNAMTLYGGAQIGSGWVDGGVTLDGVDDYGVTSATPVDSSAGFTISAWAQASAVPQKSVALLSMPGEEQSAFTVLYVPSTTPDKDPGRWRIAMASEDTPGATVRQVENGRFFSPTDWTHVALVYDGSAKHLSLYVNGELEEVRCADDDGDGVQDDPTCTDRFSWADDVGSFESAQPMQLGRAKTGPNMWGQYWPGTVSDVWAFQGALSPAQIQMLSVGMPGMPTDVPGGN</sequence>
<protein>
    <submittedName>
        <fullName evidence="5">LamG domain-containing protein</fullName>
    </submittedName>
</protein>
<feature type="signal peptide" evidence="3">
    <location>
        <begin position="1"/>
        <end position="27"/>
    </location>
</feature>
<dbReference type="InterPro" id="IPR013320">
    <property type="entry name" value="ConA-like_dom_sf"/>
</dbReference>
<evidence type="ECO:0000259" key="4">
    <source>
        <dbReference type="SMART" id="SM00560"/>
    </source>
</evidence>
<feature type="domain" description="LamG-like jellyroll fold" evidence="4">
    <location>
        <begin position="117"/>
        <end position="286"/>
    </location>
</feature>
<dbReference type="Gene3D" id="2.60.120.200">
    <property type="match status" value="1"/>
</dbReference>
<accession>A0A5C6K1G5</accession>
<proteinExistence type="predicted"/>
<reference evidence="5" key="1">
    <citation type="journal article" date="2019" name="Microbiol. Resour. Announc.">
        <title>Draft Genomic Sequences of Streptomyces misionensis and Streptomyces albidoflavus, bacteria applied for phytopathogen biocontrol.</title>
        <authorList>
            <person name="Pylro V."/>
            <person name="Dias A."/>
            <person name="Andreote F."/>
            <person name="Varani A."/>
            <person name="Andreote C."/>
            <person name="Bernardo E."/>
            <person name="Martins T."/>
        </authorList>
    </citation>
    <scope>NUCLEOTIDE SEQUENCE [LARGE SCALE GENOMIC DNA]</scope>
    <source>
        <strain evidence="5">66</strain>
    </source>
</reference>
<feature type="chain" id="PRO_5039706628" evidence="3">
    <location>
        <begin position="28"/>
        <end position="306"/>
    </location>
</feature>
<dbReference type="SMART" id="SM00560">
    <property type="entry name" value="LamGL"/>
    <property type="match status" value="1"/>
</dbReference>
<keyword evidence="6" id="KW-1185">Reference proteome</keyword>
<evidence type="ECO:0000256" key="2">
    <source>
        <dbReference type="ARBA" id="ARBA00023157"/>
    </source>
</evidence>
<gene>
    <name evidence="5" type="ORF">FRZ03_02690</name>
</gene>
<keyword evidence="1 3" id="KW-0732">Signal</keyword>
<dbReference type="InterPro" id="IPR006558">
    <property type="entry name" value="LamG-like"/>
</dbReference>
<dbReference type="Pfam" id="PF13385">
    <property type="entry name" value="Laminin_G_3"/>
    <property type="match status" value="1"/>
</dbReference>
<name>A0A5C6K1G5_9ACTN</name>
<comment type="caution">
    <text evidence="5">The sequence shown here is derived from an EMBL/GenBank/DDBJ whole genome shotgun (WGS) entry which is preliminary data.</text>
</comment>
<dbReference type="RefSeq" id="WP_146463550.1">
    <property type="nucleotide sequence ID" value="NZ_VOGW01000016.1"/>
</dbReference>
<dbReference type="SUPFAM" id="SSF49899">
    <property type="entry name" value="Concanavalin A-like lectins/glucanases"/>
    <property type="match status" value="1"/>
</dbReference>